<reference evidence="4 5" key="1">
    <citation type="submission" date="2018-06" db="EMBL/GenBank/DDBJ databases">
        <title>Comparative genomics reveals the genomic features of Rhizophagus irregularis, R. cerebriforme, R. diaphanum and Gigaspora rosea, and their symbiotic lifestyle signature.</title>
        <authorList>
            <person name="Morin E."/>
            <person name="San Clemente H."/>
            <person name="Chen E.C.H."/>
            <person name="De La Providencia I."/>
            <person name="Hainaut M."/>
            <person name="Kuo A."/>
            <person name="Kohler A."/>
            <person name="Murat C."/>
            <person name="Tang N."/>
            <person name="Roy S."/>
            <person name="Loubradou J."/>
            <person name="Henrissat B."/>
            <person name="Grigoriev I.V."/>
            <person name="Corradi N."/>
            <person name="Roux C."/>
            <person name="Martin F.M."/>
        </authorList>
    </citation>
    <scope>NUCLEOTIDE SEQUENCE [LARGE SCALE GENOMIC DNA]</scope>
    <source>
        <strain evidence="4 5">DAOM 194757</strain>
    </source>
</reference>
<dbReference type="EMBL" id="QKWP01000964">
    <property type="protein sequence ID" value="RIB13044.1"/>
    <property type="molecule type" value="Genomic_DNA"/>
</dbReference>
<evidence type="ECO:0000256" key="3">
    <source>
        <dbReference type="PROSITE-ProRule" id="PRU00339"/>
    </source>
</evidence>
<dbReference type="InterPro" id="IPR011990">
    <property type="entry name" value="TPR-like_helical_dom_sf"/>
</dbReference>
<evidence type="ECO:0000256" key="2">
    <source>
        <dbReference type="ARBA" id="ARBA00022803"/>
    </source>
</evidence>
<evidence type="ECO:0000313" key="4">
    <source>
        <dbReference type="EMBL" id="RIB13044.1"/>
    </source>
</evidence>
<dbReference type="Pfam" id="PF07719">
    <property type="entry name" value="TPR_2"/>
    <property type="match status" value="1"/>
</dbReference>
<name>A0A397US66_9GLOM</name>
<protein>
    <submittedName>
        <fullName evidence="4">Uncharacterized protein</fullName>
    </submittedName>
</protein>
<evidence type="ECO:0000256" key="1">
    <source>
        <dbReference type="ARBA" id="ARBA00022737"/>
    </source>
</evidence>
<dbReference type="Proteomes" id="UP000266673">
    <property type="component" value="Unassembled WGS sequence"/>
</dbReference>
<dbReference type="AlphaFoldDB" id="A0A397US66"/>
<dbReference type="InterPro" id="IPR013105">
    <property type="entry name" value="TPR_2"/>
</dbReference>
<comment type="caution">
    <text evidence="4">The sequence shown here is derived from an EMBL/GenBank/DDBJ whole genome shotgun (WGS) entry which is preliminary data.</text>
</comment>
<organism evidence="4 5">
    <name type="scientific">Gigaspora rosea</name>
    <dbReference type="NCBI Taxonomy" id="44941"/>
    <lineage>
        <taxon>Eukaryota</taxon>
        <taxon>Fungi</taxon>
        <taxon>Fungi incertae sedis</taxon>
        <taxon>Mucoromycota</taxon>
        <taxon>Glomeromycotina</taxon>
        <taxon>Glomeromycetes</taxon>
        <taxon>Diversisporales</taxon>
        <taxon>Gigasporaceae</taxon>
        <taxon>Gigaspora</taxon>
    </lineage>
</organism>
<dbReference type="SMART" id="SM00028">
    <property type="entry name" value="TPR"/>
    <property type="match status" value="1"/>
</dbReference>
<feature type="repeat" description="TPR" evidence="3">
    <location>
        <begin position="36"/>
        <end position="69"/>
    </location>
</feature>
<gene>
    <name evidence="4" type="ORF">C2G38_2199001</name>
</gene>
<keyword evidence="5" id="KW-1185">Reference proteome</keyword>
<keyword evidence="2 3" id="KW-0802">TPR repeat</keyword>
<accession>A0A397US66</accession>
<evidence type="ECO:0000313" key="5">
    <source>
        <dbReference type="Proteomes" id="UP000266673"/>
    </source>
</evidence>
<sequence>MGRYQEALRDLNKSLNIEHDDATTLKLRAETYLSMGQQCNLRGEACRKIGKYEDSLEDLNRSLELDPYDVNKSRDIDNCMKTFQLRVFAYEDTIEWIPFDRLSDVQEIGYIQQYDWKLL</sequence>
<dbReference type="PROSITE" id="PS50005">
    <property type="entry name" value="TPR"/>
    <property type="match status" value="1"/>
</dbReference>
<dbReference type="InterPro" id="IPR019734">
    <property type="entry name" value="TPR_rpt"/>
</dbReference>
<keyword evidence="1" id="KW-0677">Repeat</keyword>
<dbReference type="SUPFAM" id="SSF48452">
    <property type="entry name" value="TPR-like"/>
    <property type="match status" value="1"/>
</dbReference>
<proteinExistence type="predicted"/>
<dbReference type="Gene3D" id="1.25.40.10">
    <property type="entry name" value="Tetratricopeptide repeat domain"/>
    <property type="match status" value="1"/>
</dbReference>